<evidence type="ECO:0000313" key="8">
    <source>
        <dbReference type="Proteomes" id="UP000570517"/>
    </source>
</evidence>
<keyword evidence="3" id="KW-0560">Oxidoreductase</keyword>
<feature type="domain" description="4Fe-4S Mo/W bis-MGD-type" evidence="6">
    <location>
        <begin position="2"/>
        <end position="58"/>
    </location>
</feature>
<dbReference type="Gene3D" id="2.40.40.20">
    <property type="match status" value="1"/>
</dbReference>
<dbReference type="PANTHER" id="PTHR43105">
    <property type="entry name" value="RESPIRATORY NITRATE REDUCTASE"/>
    <property type="match status" value="1"/>
</dbReference>
<sequence length="747" mass="80365">MTDWQPTACILCECNCGIVVQVADRTLARIRGDKDHPASQGYTCNKALRLDHYQNNRSRLTSPMRRTPDGTYEEVDWDTAISEIAAGFQAVADTHGGDKILYYGGGGQGNHLGGAYSGAFLKALGSHHRSNALAQEKTGEHWVDAHLYGNHTRGEFEHAEVSVFIGKNPWMSQSFPRARVVLHEIANDPDRSMVVIDPVVTDTAKMADFHLRVRPGADAWCLAALAAVLVQEELCDEEFLAEHVTGVAAVREVLDEVPVGEYARRCGVEEDLLRAAARRIGTAGSVAVFEDLGVQQSPNSTLCSYLNKMLWILTGNFAKRGGQHLHSSFAPLFRPGGVGRTPVTGAPIIGGLMPSNVVPEEILTDHPDRFRAMIVESSNPAHSVADSHAVSEAFTALELLVVIDVAMTETARLAHYVLPAATQFEKVEATFFNLEFPHNTFHLRHPLLEPLPGTLPEPEIWARLVRALEVVDEAELVPLRDAAVRGRADFTEAFLVAVGANPGLGKVLPFVLYETLGPTLPVGLSGAAALWGLAQKAAMTYPEAVRRAGHADGNALFDAILQSRSGVTFTVHEYGDDFALISHPDHKIALEIPEMLADMKGLAAPPRELTSPEFPIVLSAGERRAYTANDIIRDPSWRKRDADGALRVSAQDADALGLTDGGRARITTAAGAAEATVEISESMLPGHVSLPNGYGLDFVDGDGSGQVPGVAPNSLTSSGWRDAYAGTPWHKHVPARIQPAVASAAAD</sequence>
<accession>A0A850PNQ1</accession>
<dbReference type="Pfam" id="PF04879">
    <property type="entry name" value="Molybdop_Fe4S4"/>
    <property type="match status" value="1"/>
</dbReference>
<dbReference type="GO" id="GO:0046872">
    <property type="term" value="F:metal ion binding"/>
    <property type="evidence" value="ECO:0007669"/>
    <property type="project" value="UniProtKB-KW"/>
</dbReference>
<reference evidence="7 8" key="1">
    <citation type="submission" date="2020-05" db="EMBL/GenBank/DDBJ databases">
        <title>Draft genome sequence of Mycobacterium hippocampi DL, isolated from European seabass, Dicentrarchus labrax, reared in fish farms.</title>
        <authorList>
            <person name="Stathopoulou P."/>
            <person name="Asimakis E."/>
            <person name="Tzokas K."/>
            <person name="Batargias C."/>
            <person name="Tsiamis G."/>
        </authorList>
    </citation>
    <scope>NUCLEOTIDE SEQUENCE [LARGE SCALE GENOMIC DNA]</scope>
    <source>
        <strain evidence="7 8">DL</strain>
    </source>
</reference>
<dbReference type="SUPFAM" id="SSF53706">
    <property type="entry name" value="Formate dehydrogenase/DMSO reductase, domains 1-3"/>
    <property type="match status" value="1"/>
</dbReference>
<dbReference type="Gene3D" id="2.20.25.90">
    <property type="entry name" value="ADC-like domains"/>
    <property type="match status" value="1"/>
</dbReference>
<evidence type="ECO:0000259" key="6">
    <source>
        <dbReference type="PROSITE" id="PS51669"/>
    </source>
</evidence>
<evidence type="ECO:0000256" key="3">
    <source>
        <dbReference type="ARBA" id="ARBA00023002"/>
    </source>
</evidence>
<dbReference type="AlphaFoldDB" id="A0A850PNQ1"/>
<organism evidence="7 8">
    <name type="scientific">Mycolicibacterium hippocampi</name>
    <dbReference type="NCBI Taxonomy" id="659824"/>
    <lineage>
        <taxon>Bacteria</taxon>
        <taxon>Bacillati</taxon>
        <taxon>Actinomycetota</taxon>
        <taxon>Actinomycetes</taxon>
        <taxon>Mycobacteriales</taxon>
        <taxon>Mycobacteriaceae</taxon>
        <taxon>Mycolicibacterium</taxon>
    </lineage>
</organism>
<evidence type="ECO:0000256" key="2">
    <source>
        <dbReference type="ARBA" id="ARBA00022723"/>
    </source>
</evidence>
<keyword evidence="1" id="KW-0004">4Fe-4S</keyword>
<dbReference type="Pfam" id="PF01568">
    <property type="entry name" value="Molydop_binding"/>
    <property type="match status" value="1"/>
</dbReference>
<evidence type="ECO:0000256" key="4">
    <source>
        <dbReference type="ARBA" id="ARBA00023004"/>
    </source>
</evidence>
<gene>
    <name evidence="7" type="ORF">HLY00_2035</name>
</gene>
<dbReference type="InterPro" id="IPR006656">
    <property type="entry name" value="Mopterin_OxRdtase"/>
</dbReference>
<evidence type="ECO:0000256" key="5">
    <source>
        <dbReference type="ARBA" id="ARBA00023014"/>
    </source>
</evidence>
<dbReference type="Gene3D" id="3.30.2070.10">
    <property type="entry name" value="Formate dehydrogenase/DMSO reductase"/>
    <property type="match status" value="1"/>
</dbReference>
<dbReference type="Pfam" id="PF00384">
    <property type="entry name" value="Molybdopterin"/>
    <property type="match status" value="1"/>
</dbReference>
<dbReference type="SUPFAM" id="SSF50692">
    <property type="entry name" value="ADC-like"/>
    <property type="match status" value="1"/>
</dbReference>
<comment type="caution">
    <text evidence="7">The sequence shown here is derived from an EMBL/GenBank/DDBJ whole genome shotgun (WGS) entry which is preliminary data.</text>
</comment>
<dbReference type="SMART" id="SM00926">
    <property type="entry name" value="Molybdop_Fe4S4"/>
    <property type="match status" value="1"/>
</dbReference>
<dbReference type="EMBL" id="JABFYL010000039">
    <property type="protein sequence ID" value="NVN52042.1"/>
    <property type="molecule type" value="Genomic_DNA"/>
</dbReference>
<dbReference type="GO" id="GO:0043546">
    <property type="term" value="F:molybdopterin cofactor binding"/>
    <property type="evidence" value="ECO:0007669"/>
    <property type="project" value="InterPro"/>
</dbReference>
<proteinExistence type="predicted"/>
<name>A0A850PNQ1_9MYCO</name>
<evidence type="ECO:0000313" key="7">
    <source>
        <dbReference type="EMBL" id="NVN52042.1"/>
    </source>
</evidence>
<protein>
    <submittedName>
        <fullName evidence="7">Molybdopterin-dependent oxidoreductase</fullName>
    </submittedName>
</protein>
<dbReference type="GO" id="GO:0016020">
    <property type="term" value="C:membrane"/>
    <property type="evidence" value="ECO:0007669"/>
    <property type="project" value="TreeGrafter"/>
</dbReference>
<dbReference type="InterPro" id="IPR050123">
    <property type="entry name" value="Prok_molybdopt-oxidoreductase"/>
</dbReference>
<dbReference type="PANTHER" id="PTHR43105:SF9">
    <property type="entry name" value="NADPH-FE(3+) OXIDOREDUCTASE SUBUNIT ALPHA"/>
    <property type="match status" value="1"/>
</dbReference>
<dbReference type="PROSITE" id="PS51669">
    <property type="entry name" value="4FE4S_MOW_BIS_MGD"/>
    <property type="match status" value="1"/>
</dbReference>
<dbReference type="Proteomes" id="UP000570517">
    <property type="component" value="Unassembled WGS sequence"/>
</dbReference>
<keyword evidence="8" id="KW-1185">Reference proteome</keyword>
<dbReference type="GO" id="GO:0016491">
    <property type="term" value="F:oxidoreductase activity"/>
    <property type="evidence" value="ECO:0007669"/>
    <property type="project" value="UniProtKB-KW"/>
</dbReference>
<dbReference type="Gene3D" id="3.40.50.740">
    <property type="match status" value="1"/>
</dbReference>
<keyword evidence="2" id="KW-0479">Metal-binding</keyword>
<evidence type="ECO:0000256" key="1">
    <source>
        <dbReference type="ARBA" id="ARBA00022485"/>
    </source>
</evidence>
<dbReference type="Gene3D" id="3.40.228.10">
    <property type="entry name" value="Dimethylsulfoxide Reductase, domain 2"/>
    <property type="match status" value="1"/>
</dbReference>
<keyword evidence="4" id="KW-0408">Iron</keyword>
<dbReference type="InterPro" id="IPR009010">
    <property type="entry name" value="Asp_de-COase-like_dom_sf"/>
</dbReference>
<dbReference type="InterPro" id="IPR006657">
    <property type="entry name" value="MoPterin_dinucl-bd_dom"/>
</dbReference>
<keyword evidence="5" id="KW-0411">Iron-sulfur</keyword>
<dbReference type="GO" id="GO:0051539">
    <property type="term" value="F:4 iron, 4 sulfur cluster binding"/>
    <property type="evidence" value="ECO:0007669"/>
    <property type="project" value="UniProtKB-KW"/>
</dbReference>
<dbReference type="RefSeq" id="WP_178360291.1">
    <property type="nucleotide sequence ID" value="NZ_JABFYL010000039.1"/>
</dbReference>
<dbReference type="InterPro" id="IPR006963">
    <property type="entry name" value="Mopterin_OxRdtase_4Fe-4S_dom"/>
</dbReference>